<feature type="transmembrane region" description="Helical" evidence="10">
    <location>
        <begin position="425"/>
        <end position="446"/>
    </location>
</feature>
<dbReference type="EMBL" id="LGAV01000001">
    <property type="protein sequence ID" value="KOS16157.1"/>
    <property type="molecule type" value="Genomic_DNA"/>
</dbReference>
<protein>
    <submittedName>
        <fullName evidence="12">General substrate transporter</fullName>
    </submittedName>
</protein>
<dbReference type="RefSeq" id="XP_017993789.1">
    <property type="nucleotide sequence ID" value="XM_018138006.1"/>
</dbReference>
<dbReference type="PROSITE" id="PS00216">
    <property type="entry name" value="SUGAR_TRANSPORT_1"/>
    <property type="match status" value="1"/>
</dbReference>
<evidence type="ECO:0000256" key="7">
    <source>
        <dbReference type="ARBA" id="ARBA00023136"/>
    </source>
</evidence>
<dbReference type="InterPro" id="IPR005828">
    <property type="entry name" value="MFS_sugar_transport-like"/>
</dbReference>
<comment type="similarity">
    <text evidence="2 9">Belongs to the major facilitator superfamily. Sugar transporter (TC 2.A.1.1) family.</text>
</comment>
<dbReference type="InterPro" id="IPR003663">
    <property type="entry name" value="Sugar/inositol_transpt"/>
</dbReference>
<keyword evidence="6 10" id="KW-1133">Transmembrane helix</keyword>
<dbReference type="NCBIfam" id="TIGR00879">
    <property type="entry name" value="SP"/>
    <property type="match status" value="1"/>
</dbReference>
<dbReference type="PANTHER" id="PTHR48022:SF75">
    <property type="entry name" value="GALACTOSE TRANSPORTER-RELATED"/>
    <property type="match status" value="1"/>
</dbReference>
<dbReference type="PANTHER" id="PTHR48022">
    <property type="entry name" value="PLASTIDIC GLUCOSE TRANSPORTER 4"/>
    <property type="match status" value="1"/>
</dbReference>
<name>A0A0M8MT06_9BASI</name>
<dbReference type="STRING" id="77020.A0A0M8MT06"/>
<dbReference type="CDD" id="cd17356">
    <property type="entry name" value="MFS_HXT"/>
    <property type="match status" value="1"/>
</dbReference>
<comment type="catalytic activity">
    <reaction evidence="8">
        <text>myo-inositol(out) + H(+)(out) = myo-inositol(in) + H(+)(in)</text>
        <dbReference type="Rhea" id="RHEA:60364"/>
        <dbReference type="ChEBI" id="CHEBI:15378"/>
        <dbReference type="ChEBI" id="CHEBI:17268"/>
    </reaction>
</comment>
<evidence type="ECO:0000256" key="3">
    <source>
        <dbReference type="ARBA" id="ARBA00022448"/>
    </source>
</evidence>
<dbReference type="GO" id="GO:0005351">
    <property type="term" value="F:carbohydrate:proton symporter activity"/>
    <property type="evidence" value="ECO:0007669"/>
    <property type="project" value="TreeGrafter"/>
</dbReference>
<feature type="transmembrane region" description="Helical" evidence="10">
    <location>
        <begin position="295"/>
        <end position="316"/>
    </location>
</feature>
<dbReference type="Gene3D" id="1.20.1250.20">
    <property type="entry name" value="MFS general substrate transporter like domains"/>
    <property type="match status" value="1"/>
</dbReference>
<organism evidence="12 13">
    <name type="scientific">Malassezia pachydermatis</name>
    <dbReference type="NCBI Taxonomy" id="77020"/>
    <lineage>
        <taxon>Eukaryota</taxon>
        <taxon>Fungi</taxon>
        <taxon>Dikarya</taxon>
        <taxon>Basidiomycota</taxon>
        <taxon>Ustilaginomycotina</taxon>
        <taxon>Malasseziomycetes</taxon>
        <taxon>Malasseziales</taxon>
        <taxon>Malasseziaceae</taxon>
        <taxon>Malassezia</taxon>
    </lineage>
</organism>
<proteinExistence type="inferred from homology"/>
<dbReference type="PRINTS" id="PR00171">
    <property type="entry name" value="SUGRTRNSPORT"/>
</dbReference>
<dbReference type="GeneID" id="28729882"/>
<comment type="caution">
    <text evidence="12">The sequence shown here is derived from an EMBL/GenBank/DDBJ whole genome shotgun (WGS) entry which is preliminary data.</text>
</comment>
<feature type="transmembrane region" description="Helical" evidence="10">
    <location>
        <begin position="255"/>
        <end position="275"/>
    </location>
</feature>
<dbReference type="InterPro" id="IPR020846">
    <property type="entry name" value="MFS_dom"/>
</dbReference>
<dbReference type="InterPro" id="IPR050360">
    <property type="entry name" value="MFS_Sugar_Transporters"/>
</dbReference>
<dbReference type="PROSITE" id="PS50850">
    <property type="entry name" value="MFS"/>
    <property type="match status" value="1"/>
</dbReference>
<dbReference type="AlphaFoldDB" id="A0A0M8MT06"/>
<dbReference type="SUPFAM" id="SSF103473">
    <property type="entry name" value="MFS general substrate transporter"/>
    <property type="match status" value="1"/>
</dbReference>
<evidence type="ECO:0000256" key="2">
    <source>
        <dbReference type="ARBA" id="ARBA00010992"/>
    </source>
</evidence>
<feature type="transmembrane region" description="Helical" evidence="10">
    <location>
        <begin position="323"/>
        <end position="346"/>
    </location>
</feature>
<keyword evidence="4" id="KW-0762">Sugar transport</keyword>
<dbReference type="OrthoDB" id="5141738at2759"/>
<feature type="transmembrane region" description="Helical" evidence="10">
    <location>
        <begin position="132"/>
        <end position="154"/>
    </location>
</feature>
<keyword evidence="7 10" id="KW-0472">Membrane</keyword>
<evidence type="ECO:0000313" key="12">
    <source>
        <dbReference type="EMBL" id="KOS16157.1"/>
    </source>
</evidence>
<dbReference type="Proteomes" id="UP000037751">
    <property type="component" value="Unassembled WGS sequence"/>
</dbReference>
<evidence type="ECO:0000256" key="4">
    <source>
        <dbReference type="ARBA" id="ARBA00022597"/>
    </source>
</evidence>
<feature type="transmembrane region" description="Helical" evidence="10">
    <location>
        <begin position="97"/>
        <end position="120"/>
    </location>
</feature>
<feature type="transmembrane region" description="Helical" evidence="10">
    <location>
        <begin position="358"/>
        <end position="385"/>
    </location>
</feature>
<feature type="transmembrane region" description="Helical" evidence="10">
    <location>
        <begin position="73"/>
        <end position="91"/>
    </location>
</feature>
<evidence type="ECO:0000256" key="8">
    <source>
        <dbReference type="ARBA" id="ARBA00049119"/>
    </source>
</evidence>
<sequence length="517" mass="58293">MGGFLFGWDTGQISDLMIMTDFTQRFAQYPDPEGPGKLWNSWINGLVVALFSAGAIAGAIFGAPFNDRFGRRISIVLGCIVFTIGIIVQVASQHGWVQMGVGRCIVGFSVGWLSSAVPTYQAETVPRQVRGALVGTYQFFITIGILLSYCACYGTRNYYQTAQWRIPIAIGFAWGLILGVGIMFCPESPRWLAKRGRYDEMRKVLAKMRGVDESDSFVVTEYYEIKQEVEEELAMRKLGWLDCFKMEQKALNRTLLGYVLQMGQQLTGANYFFYFGATVFKPVHVMGDDPVMNSYISQIILGVVNVFCTIPGLIALDRLGRRFCLLWGAAWMALWLLIFASVGAVYSGPNGNIHDSQIGILMICCTCFFILGFASTWGPGIWAAITEITVPELRAKQMAIATMSNWTWNFLLAFFTTPITRNIHYYYGYVFFGCCIANFIIVYLFLYETSNLDLENVQVMYMDPKVKPWNSRKWVPPGYTSRREVAKELSELQPHLETVHREKSNNVTLGTTEYAEA</sequence>
<feature type="transmembrane region" description="Helical" evidence="10">
    <location>
        <begin position="397"/>
        <end position="419"/>
    </location>
</feature>
<evidence type="ECO:0000256" key="9">
    <source>
        <dbReference type="RuleBase" id="RU003346"/>
    </source>
</evidence>
<comment type="subcellular location">
    <subcellularLocation>
        <location evidence="1">Membrane</location>
        <topology evidence="1">Multi-pass membrane protein</topology>
    </subcellularLocation>
</comment>
<feature type="domain" description="Major facilitator superfamily (MFS) profile" evidence="11">
    <location>
        <begin position="1"/>
        <end position="450"/>
    </location>
</feature>
<evidence type="ECO:0000256" key="6">
    <source>
        <dbReference type="ARBA" id="ARBA00022989"/>
    </source>
</evidence>
<gene>
    <name evidence="12" type="ORF">Malapachy_3538</name>
</gene>
<evidence type="ECO:0000256" key="1">
    <source>
        <dbReference type="ARBA" id="ARBA00004141"/>
    </source>
</evidence>
<evidence type="ECO:0000256" key="5">
    <source>
        <dbReference type="ARBA" id="ARBA00022692"/>
    </source>
</evidence>
<keyword evidence="13" id="KW-1185">Reference proteome</keyword>
<dbReference type="GO" id="GO:0005886">
    <property type="term" value="C:plasma membrane"/>
    <property type="evidence" value="ECO:0007669"/>
    <property type="project" value="TreeGrafter"/>
</dbReference>
<evidence type="ECO:0000256" key="10">
    <source>
        <dbReference type="SAM" id="Phobius"/>
    </source>
</evidence>
<dbReference type="VEuPathDB" id="FungiDB:Malapachy_3538"/>
<feature type="transmembrane region" description="Helical" evidence="10">
    <location>
        <begin position="42"/>
        <end position="61"/>
    </location>
</feature>
<dbReference type="Pfam" id="PF00083">
    <property type="entry name" value="Sugar_tr"/>
    <property type="match status" value="1"/>
</dbReference>
<keyword evidence="5 10" id="KW-0812">Transmembrane</keyword>
<accession>A0A0M8MT06</accession>
<feature type="transmembrane region" description="Helical" evidence="10">
    <location>
        <begin position="166"/>
        <end position="185"/>
    </location>
</feature>
<dbReference type="PROSITE" id="PS00217">
    <property type="entry name" value="SUGAR_TRANSPORT_2"/>
    <property type="match status" value="1"/>
</dbReference>
<dbReference type="InterPro" id="IPR005829">
    <property type="entry name" value="Sugar_transporter_CS"/>
</dbReference>
<evidence type="ECO:0000259" key="11">
    <source>
        <dbReference type="PROSITE" id="PS50850"/>
    </source>
</evidence>
<reference evidence="12 13" key="1">
    <citation type="submission" date="2015-07" db="EMBL/GenBank/DDBJ databases">
        <title>Draft Genome Sequence of Malassezia furfur CBS1878 and Malassezia pachydermatis CBS1879.</title>
        <authorList>
            <person name="Triana S."/>
            <person name="Ohm R."/>
            <person name="Gonzalez A."/>
            <person name="DeCock H."/>
            <person name="Restrepo S."/>
            <person name="Celis A."/>
        </authorList>
    </citation>
    <scope>NUCLEOTIDE SEQUENCE [LARGE SCALE GENOMIC DNA]</scope>
    <source>
        <strain evidence="12 13">CBS 1879</strain>
    </source>
</reference>
<dbReference type="InterPro" id="IPR036259">
    <property type="entry name" value="MFS_trans_sf"/>
</dbReference>
<keyword evidence="3 9" id="KW-0813">Transport</keyword>
<evidence type="ECO:0000313" key="13">
    <source>
        <dbReference type="Proteomes" id="UP000037751"/>
    </source>
</evidence>